<evidence type="ECO:0000259" key="2">
    <source>
        <dbReference type="Pfam" id="PF03551"/>
    </source>
</evidence>
<dbReference type="EMBL" id="WBJY01000002">
    <property type="protein sequence ID" value="KAB1648085.1"/>
    <property type="molecule type" value="Genomic_DNA"/>
</dbReference>
<feature type="compositionally biased region" description="Basic and acidic residues" evidence="1">
    <location>
        <begin position="196"/>
        <end position="205"/>
    </location>
</feature>
<dbReference type="InterPro" id="IPR005149">
    <property type="entry name" value="Tscrpt_reg_PadR_N"/>
</dbReference>
<dbReference type="Proteomes" id="UP000431744">
    <property type="component" value="Unassembled WGS sequence"/>
</dbReference>
<sequence>MSLRYALLALLRVGPQSGYDLQKQFSVSVGHVWHAPDSQIYPELRRMDADGLIEAEEQARGTRGTRRVYHITPAGDQAFIDWMNETPDYQRVREPANLRASYLEAATPEAARGFLRAHIAHWEGELSRWENELVMIDSSTNSMLQRRLAVTRDEDRERTIAYKRFTYEGLVERAKTEIAWAKRGLKLVDRFEREADVEAGEKSGDDAEAGAGVETSAAS</sequence>
<gene>
    <name evidence="3" type="ORF">F8O04_10160</name>
</gene>
<feature type="domain" description="Transcription regulator PadR N-terminal" evidence="2">
    <location>
        <begin position="7"/>
        <end position="79"/>
    </location>
</feature>
<dbReference type="RefSeq" id="WP_158029280.1">
    <property type="nucleotide sequence ID" value="NZ_BMHG01000001.1"/>
</dbReference>
<organism evidence="3 4">
    <name type="scientific">Pseudoclavibacter endophyticus</name>
    <dbReference type="NCBI Taxonomy" id="1778590"/>
    <lineage>
        <taxon>Bacteria</taxon>
        <taxon>Bacillati</taxon>
        <taxon>Actinomycetota</taxon>
        <taxon>Actinomycetes</taxon>
        <taxon>Micrococcales</taxon>
        <taxon>Microbacteriaceae</taxon>
        <taxon>Pseudoclavibacter</taxon>
    </lineage>
</organism>
<dbReference type="InterPro" id="IPR036388">
    <property type="entry name" value="WH-like_DNA-bd_sf"/>
</dbReference>
<dbReference type="PANTHER" id="PTHR43252:SF4">
    <property type="entry name" value="TRANSCRIPTIONAL REGULATORY PROTEIN"/>
    <property type="match status" value="1"/>
</dbReference>
<dbReference type="Gene3D" id="1.10.10.10">
    <property type="entry name" value="Winged helix-like DNA-binding domain superfamily/Winged helix DNA-binding domain"/>
    <property type="match status" value="1"/>
</dbReference>
<name>A0A6H9WQ06_9MICO</name>
<dbReference type="Pfam" id="PF03551">
    <property type="entry name" value="PadR"/>
    <property type="match status" value="1"/>
</dbReference>
<feature type="region of interest" description="Disordered" evidence="1">
    <location>
        <begin position="196"/>
        <end position="219"/>
    </location>
</feature>
<reference evidence="3 4" key="1">
    <citation type="submission" date="2019-09" db="EMBL/GenBank/DDBJ databases">
        <title>Phylogeny of genus Pseudoclavibacter and closely related genus.</title>
        <authorList>
            <person name="Li Y."/>
        </authorList>
    </citation>
    <scope>NUCLEOTIDE SEQUENCE [LARGE SCALE GENOMIC DNA]</scope>
    <source>
        <strain evidence="3 4">EGI 60007</strain>
    </source>
</reference>
<protein>
    <submittedName>
        <fullName evidence="3">PadR family transcriptional regulator</fullName>
    </submittedName>
</protein>
<dbReference type="InterPro" id="IPR036390">
    <property type="entry name" value="WH_DNA-bd_sf"/>
</dbReference>
<comment type="caution">
    <text evidence="3">The sequence shown here is derived from an EMBL/GenBank/DDBJ whole genome shotgun (WGS) entry which is preliminary data.</text>
</comment>
<evidence type="ECO:0000313" key="4">
    <source>
        <dbReference type="Proteomes" id="UP000431744"/>
    </source>
</evidence>
<proteinExistence type="predicted"/>
<evidence type="ECO:0000313" key="3">
    <source>
        <dbReference type="EMBL" id="KAB1648085.1"/>
    </source>
</evidence>
<evidence type="ECO:0000256" key="1">
    <source>
        <dbReference type="SAM" id="MobiDB-lite"/>
    </source>
</evidence>
<dbReference type="SUPFAM" id="SSF46785">
    <property type="entry name" value="Winged helix' DNA-binding domain"/>
    <property type="match status" value="1"/>
</dbReference>
<dbReference type="AlphaFoldDB" id="A0A6H9WQ06"/>
<dbReference type="OrthoDB" id="3186544at2"/>
<dbReference type="PANTHER" id="PTHR43252">
    <property type="entry name" value="TRANSCRIPTIONAL REGULATOR YQJI"/>
    <property type="match status" value="1"/>
</dbReference>
<keyword evidence="4" id="KW-1185">Reference proteome</keyword>
<accession>A0A6H9WQ06</accession>